<keyword evidence="1" id="KW-0547">Nucleotide-binding</keyword>
<dbReference type="InterPro" id="IPR045076">
    <property type="entry name" value="MutS"/>
</dbReference>
<dbReference type="Proteomes" id="UP000484381">
    <property type="component" value="Unassembled WGS sequence"/>
</dbReference>
<dbReference type="InterPro" id="IPR000432">
    <property type="entry name" value="DNA_mismatch_repair_MutS_C"/>
</dbReference>
<dbReference type="GO" id="GO:0005829">
    <property type="term" value="C:cytosol"/>
    <property type="evidence" value="ECO:0007669"/>
    <property type="project" value="TreeGrafter"/>
</dbReference>
<comment type="caution">
    <text evidence="5">The sequence shown here is derived from an EMBL/GenBank/DDBJ whole genome shotgun (WGS) entry which is preliminary data.</text>
</comment>
<evidence type="ECO:0000259" key="4">
    <source>
        <dbReference type="SMART" id="SM00534"/>
    </source>
</evidence>
<evidence type="ECO:0000256" key="1">
    <source>
        <dbReference type="ARBA" id="ARBA00022741"/>
    </source>
</evidence>
<dbReference type="SMART" id="SM00534">
    <property type="entry name" value="MUTSac"/>
    <property type="match status" value="1"/>
</dbReference>
<gene>
    <name evidence="5" type="ORF">GCT13_26175</name>
</gene>
<evidence type="ECO:0000256" key="2">
    <source>
        <dbReference type="ARBA" id="ARBA00022840"/>
    </source>
</evidence>
<feature type="domain" description="DNA mismatch repair proteins mutS family" evidence="4">
    <location>
        <begin position="323"/>
        <end position="503"/>
    </location>
</feature>
<proteinExistence type="predicted"/>
<dbReference type="EMBL" id="WHNP01000027">
    <property type="protein sequence ID" value="MPW20279.1"/>
    <property type="molecule type" value="Genomic_DNA"/>
</dbReference>
<accession>A0A7X1TIJ7</accession>
<dbReference type="SUPFAM" id="SSF52540">
    <property type="entry name" value="P-loop containing nucleoside triphosphate hydrolases"/>
    <property type="match status" value="1"/>
</dbReference>
<dbReference type="GO" id="GO:0030983">
    <property type="term" value="F:mismatched DNA binding"/>
    <property type="evidence" value="ECO:0007669"/>
    <property type="project" value="InterPro"/>
</dbReference>
<name>A0A7X1TIJ7_9BURK</name>
<dbReference type="GO" id="GO:0140664">
    <property type="term" value="F:ATP-dependent DNA damage sensor activity"/>
    <property type="evidence" value="ECO:0007669"/>
    <property type="project" value="InterPro"/>
</dbReference>
<dbReference type="PANTHER" id="PTHR11361:SF34">
    <property type="entry name" value="DNA MISMATCH REPAIR PROTEIN MSH1, MITOCHONDRIAL"/>
    <property type="match status" value="1"/>
</dbReference>
<dbReference type="PANTHER" id="PTHR11361">
    <property type="entry name" value="DNA MISMATCH REPAIR PROTEIN MUTS FAMILY MEMBER"/>
    <property type="match status" value="1"/>
</dbReference>
<organism evidence="5 6">
    <name type="scientific">Paraburkholderia franconis</name>
    <dbReference type="NCBI Taxonomy" id="2654983"/>
    <lineage>
        <taxon>Bacteria</taxon>
        <taxon>Pseudomonadati</taxon>
        <taxon>Pseudomonadota</taxon>
        <taxon>Betaproteobacteria</taxon>
        <taxon>Burkholderiales</taxon>
        <taxon>Burkholderiaceae</taxon>
        <taxon>Paraburkholderia</taxon>
    </lineage>
</organism>
<dbReference type="InterPro" id="IPR027417">
    <property type="entry name" value="P-loop_NTPase"/>
</dbReference>
<dbReference type="GO" id="GO:0006298">
    <property type="term" value="P:mismatch repair"/>
    <property type="evidence" value="ECO:0007669"/>
    <property type="project" value="InterPro"/>
</dbReference>
<dbReference type="AlphaFoldDB" id="A0A7X1TIJ7"/>
<keyword evidence="2" id="KW-0067">ATP-binding</keyword>
<protein>
    <submittedName>
        <fullName evidence="5">DNA mismatch repair protein MutS</fullName>
    </submittedName>
</protein>
<evidence type="ECO:0000256" key="3">
    <source>
        <dbReference type="ARBA" id="ARBA00023125"/>
    </source>
</evidence>
<dbReference type="GO" id="GO:0005524">
    <property type="term" value="F:ATP binding"/>
    <property type="evidence" value="ECO:0007669"/>
    <property type="project" value="UniProtKB-KW"/>
</dbReference>
<dbReference type="Pfam" id="PF00488">
    <property type="entry name" value="MutS_V"/>
    <property type="match status" value="1"/>
</dbReference>
<evidence type="ECO:0000313" key="6">
    <source>
        <dbReference type="Proteomes" id="UP000484381"/>
    </source>
</evidence>
<evidence type="ECO:0000313" key="5">
    <source>
        <dbReference type="EMBL" id="MPW20279.1"/>
    </source>
</evidence>
<keyword evidence="3" id="KW-0238">DNA-binding</keyword>
<dbReference type="Gene3D" id="3.40.50.300">
    <property type="entry name" value="P-loop containing nucleotide triphosphate hydrolases"/>
    <property type="match status" value="1"/>
</dbReference>
<sequence length="519" mass="57798">MKAYLMYSNRDFQPGGDLPWGADTLIADLELKTLFATMAQGDAFLYDVARKAVMTSLCEPQQIRYRQDVLRDCVKNASAVRSLYGIAVEAIEIEKKSYFGFFNRYPAAILTTARSLMQSFIAVLMKVRTMADQASGRFHSEGFTRFFAMIQQELADDYFHTLDEHLKELRFRSGTLMSAALGKGNKGLAYVLRKPAQRDRNILKRLFDRKPASMTFHIAERDEAGARALSELEGHGLSLAADAVSQSAAHVLSFFRMLRAELGFYIGCLNLGNTLNARGHSFCYPEPVPANERHHVFEGLFDVCLALRLGGEIVPNDLAATDAGLFIVTGANEGGKSTFLRSIGLAQMMMQAGMMVGATSFEANVCASQFTHYKREEDASMTSGKFDEELVRMNEIAEHVAPNSIVLFNESFAATNEREGSEVARQIVLALLEKRVKVFFVTHMYQFSHGLHETMKTDAVFLRAERQEGGARTFRVSQGEPLETSYGEDLYAQIFKEDRTVSKDHGHTLFEAGSTSSAV</sequence>
<reference evidence="5 6" key="1">
    <citation type="submission" date="2019-10" db="EMBL/GenBank/DDBJ databases">
        <title>Paraburkholderia sp. isolated from nodules of Mimosa pudica from Brazilian Atlantic Forest soils.</title>
        <authorList>
            <person name="Paulitsch F."/>
            <person name="Hungria M."/>
            <person name="Dall'Agnol R."/>
        </authorList>
    </citation>
    <scope>NUCLEOTIDE SEQUENCE [LARGE SCALE GENOMIC DNA]</scope>
    <source>
        <strain evidence="5 6">CNPSo 3157</strain>
    </source>
</reference>
<keyword evidence="6" id="KW-1185">Reference proteome</keyword>